<evidence type="ECO:0000313" key="3">
    <source>
        <dbReference type="Proteomes" id="UP001152321"/>
    </source>
</evidence>
<accession>A0ABT6DLU1</accession>
<reference evidence="2" key="1">
    <citation type="submission" date="2022-08" db="EMBL/GenBank/DDBJ databases">
        <title>Novel Bdellovibrio Species Isolated from Svalbard: Designation Bdellovibrio svalbardensis.</title>
        <authorList>
            <person name="Mitchell R.J."/>
            <person name="Choi S.Y."/>
        </authorList>
    </citation>
    <scope>NUCLEOTIDE SEQUENCE</scope>
    <source>
        <strain evidence="2">PAP01</strain>
    </source>
</reference>
<dbReference type="EMBL" id="JANRMI010000005">
    <property type="protein sequence ID" value="MDG0817852.1"/>
    <property type="molecule type" value="Genomic_DNA"/>
</dbReference>
<evidence type="ECO:0000256" key="1">
    <source>
        <dbReference type="SAM" id="SignalP"/>
    </source>
</evidence>
<feature type="chain" id="PRO_5046115385" evidence="1">
    <location>
        <begin position="25"/>
        <end position="201"/>
    </location>
</feature>
<keyword evidence="3" id="KW-1185">Reference proteome</keyword>
<organism evidence="2 3">
    <name type="scientific">Bdellovibrio svalbardensis</name>
    <dbReference type="NCBI Taxonomy" id="2972972"/>
    <lineage>
        <taxon>Bacteria</taxon>
        <taxon>Pseudomonadati</taxon>
        <taxon>Bdellovibrionota</taxon>
        <taxon>Bdellovibrionia</taxon>
        <taxon>Bdellovibrionales</taxon>
        <taxon>Pseudobdellovibrionaceae</taxon>
        <taxon>Bdellovibrio</taxon>
    </lineage>
</organism>
<protein>
    <submittedName>
        <fullName evidence="2">Uncharacterized protein</fullName>
    </submittedName>
</protein>
<name>A0ABT6DLU1_9BACT</name>
<keyword evidence="1" id="KW-0732">Signal</keyword>
<proteinExistence type="predicted"/>
<gene>
    <name evidence="2" type="ORF">NWE73_15835</name>
</gene>
<feature type="signal peptide" evidence="1">
    <location>
        <begin position="1"/>
        <end position="24"/>
    </location>
</feature>
<evidence type="ECO:0000313" key="2">
    <source>
        <dbReference type="EMBL" id="MDG0817852.1"/>
    </source>
</evidence>
<sequence>MFNRMQILVPVILAASIVGSPALASKVKPVSVSYENLMRCFPELQDEGLSFKVDLNRLKEVMDEKFVTSQSQLRQRKIQYEDAEKQLMNLILRNTFKGEKKVESELILQQIDAKGVITDIKLTENQRINPKQDVINNFLLNTTIKADEYSYIDTKLNDVVSTYLRNFKDIQEIELNDRPNHRSISCEKQKDLGIICTCSKK</sequence>
<comment type="caution">
    <text evidence="2">The sequence shown here is derived from an EMBL/GenBank/DDBJ whole genome shotgun (WGS) entry which is preliminary data.</text>
</comment>
<dbReference type="Proteomes" id="UP001152321">
    <property type="component" value="Unassembled WGS sequence"/>
</dbReference>
<dbReference type="RefSeq" id="WP_277579328.1">
    <property type="nucleotide sequence ID" value="NZ_JANRMI010000005.1"/>
</dbReference>